<organism evidence="5 6">
    <name type="scientific">Gnathostoma spinigerum</name>
    <dbReference type="NCBI Taxonomy" id="75299"/>
    <lineage>
        <taxon>Eukaryota</taxon>
        <taxon>Metazoa</taxon>
        <taxon>Ecdysozoa</taxon>
        <taxon>Nematoda</taxon>
        <taxon>Chromadorea</taxon>
        <taxon>Rhabditida</taxon>
        <taxon>Spirurina</taxon>
        <taxon>Gnathostomatomorpha</taxon>
        <taxon>Gnathostomatoidea</taxon>
        <taxon>Gnathostomatidae</taxon>
        <taxon>Gnathostoma</taxon>
    </lineage>
</organism>
<evidence type="ECO:0000259" key="4">
    <source>
        <dbReference type="PROSITE" id="PS50106"/>
    </source>
</evidence>
<keyword evidence="3" id="KW-0677">Repeat</keyword>
<dbReference type="InterPro" id="IPR001478">
    <property type="entry name" value="PDZ"/>
</dbReference>
<protein>
    <recommendedName>
        <fullName evidence="4">PDZ domain-containing protein</fullName>
    </recommendedName>
</protein>
<dbReference type="Pfam" id="PF17820">
    <property type="entry name" value="PDZ_6"/>
    <property type="match status" value="1"/>
</dbReference>
<reference evidence="5 6" key="1">
    <citation type="submission" date="2024-08" db="EMBL/GenBank/DDBJ databases">
        <title>Gnathostoma spinigerum genome.</title>
        <authorList>
            <person name="Gonzalez-Bertolin B."/>
            <person name="Monzon S."/>
            <person name="Zaballos A."/>
            <person name="Jimenez P."/>
            <person name="Dekumyoy P."/>
            <person name="Varona S."/>
            <person name="Cuesta I."/>
            <person name="Sumanam S."/>
            <person name="Adisakwattana P."/>
            <person name="Gasser R.B."/>
            <person name="Hernandez-Gonzalez A."/>
            <person name="Young N.D."/>
            <person name="Perteguer M.J."/>
        </authorList>
    </citation>
    <scope>NUCLEOTIDE SEQUENCE [LARGE SCALE GENOMIC DNA]</scope>
    <source>
        <strain evidence="5">AL3</strain>
        <tissue evidence="5">Liver</tissue>
    </source>
</reference>
<keyword evidence="6" id="KW-1185">Reference proteome</keyword>
<dbReference type="InterPro" id="IPR036034">
    <property type="entry name" value="PDZ_sf"/>
</dbReference>
<evidence type="ECO:0000313" key="5">
    <source>
        <dbReference type="EMBL" id="MFH4983281.1"/>
    </source>
</evidence>
<name>A0ABD6EVA8_9BILA</name>
<evidence type="ECO:0000256" key="3">
    <source>
        <dbReference type="ARBA" id="ARBA00022737"/>
    </source>
</evidence>
<dbReference type="InterPro" id="IPR051067">
    <property type="entry name" value="NHER"/>
</dbReference>
<feature type="domain" description="PDZ" evidence="4">
    <location>
        <begin position="14"/>
        <end position="75"/>
    </location>
</feature>
<dbReference type="EMBL" id="JBGFUD010011689">
    <property type="protein sequence ID" value="MFH4983281.1"/>
    <property type="molecule type" value="Genomic_DNA"/>
</dbReference>
<dbReference type="PANTHER" id="PTHR14191:SF3">
    <property type="entry name" value="NA(+)_H(+) EXCHANGE REGULATORY COFACTOR-LIKE PROTEIN NRFL-1"/>
    <property type="match status" value="1"/>
</dbReference>
<dbReference type="PANTHER" id="PTHR14191">
    <property type="entry name" value="PDZ DOMAIN CONTAINING PROTEIN"/>
    <property type="match status" value="1"/>
</dbReference>
<keyword evidence="2" id="KW-1003">Cell membrane</keyword>
<dbReference type="PROSITE" id="PS50106">
    <property type="entry name" value="PDZ"/>
    <property type="match status" value="1"/>
</dbReference>
<accession>A0ABD6EVA8</accession>
<comment type="caution">
    <text evidence="5">The sequence shown here is derived from an EMBL/GenBank/DDBJ whole genome shotgun (WGS) entry which is preliminary data.</text>
</comment>
<comment type="subcellular location">
    <subcellularLocation>
        <location evidence="1">Cell membrane</location>
    </subcellularLocation>
</comment>
<dbReference type="Proteomes" id="UP001608902">
    <property type="component" value="Unassembled WGS sequence"/>
</dbReference>
<dbReference type="AlphaFoldDB" id="A0ABD6EVA8"/>
<gene>
    <name evidence="5" type="ORF">AB6A40_009990</name>
</gene>
<dbReference type="Gene3D" id="2.30.42.10">
    <property type="match status" value="1"/>
</dbReference>
<dbReference type="SUPFAM" id="SSF50156">
    <property type="entry name" value="PDZ domain-like"/>
    <property type="match status" value="1"/>
</dbReference>
<proteinExistence type="predicted"/>
<evidence type="ECO:0000313" key="6">
    <source>
        <dbReference type="Proteomes" id="UP001608902"/>
    </source>
</evidence>
<dbReference type="CDD" id="cd06768">
    <property type="entry name" value="PDZ_NHERF-like"/>
    <property type="match status" value="1"/>
</dbReference>
<evidence type="ECO:0000256" key="2">
    <source>
        <dbReference type="ARBA" id="ARBA00022475"/>
    </source>
</evidence>
<evidence type="ECO:0000256" key="1">
    <source>
        <dbReference type="ARBA" id="ARBA00004236"/>
    </source>
</evidence>
<sequence length="85" mass="9165">MGSIPKDAPSPRLCLMVKTSPSQEYGYNLHAERGKAQFIGTVDAGSIAERAGIEPGDRIFAVNGKSIIGENHKKVLHSYEIVLVV</sequence>
<keyword evidence="2" id="KW-0472">Membrane</keyword>
<dbReference type="InterPro" id="IPR041489">
    <property type="entry name" value="PDZ_6"/>
</dbReference>